<gene>
    <name evidence="5" type="ORF">ACFYWW_20355</name>
</gene>
<dbReference type="InterPro" id="IPR006311">
    <property type="entry name" value="TAT_signal"/>
</dbReference>
<dbReference type="InterPro" id="IPR013830">
    <property type="entry name" value="SGNH_hydro"/>
</dbReference>
<dbReference type="PANTHER" id="PTHR43695:SF1">
    <property type="entry name" value="RHAMNOGALACTURONAN ACETYLESTERASE"/>
    <property type="match status" value="1"/>
</dbReference>
<organism evidence="5 6">
    <name type="scientific">Streptomyces flavidovirens</name>
    <dbReference type="NCBI Taxonomy" id="67298"/>
    <lineage>
        <taxon>Bacteria</taxon>
        <taxon>Bacillati</taxon>
        <taxon>Actinomycetota</taxon>
        <taxon>Actinomycetes</taxon>
        <taxon>Kitasatosporales</taxon>
        <taxon>Streptomycetaceae</taxon>
        <taxon>Streptomyces</taxon>
    </lineage>
</organism>
<evidence type="ECO:0000256" key="1">
    <source>
        <dbReference type="ARBA" id="ARBA00008668"/>
    </source>
</evidence>
<feature type="signal peptide" evidence="3">
    <location>
        <begin position="1"/>
        <end position="25"/>
    </location>
</feature>
<dbReference type="RefSeq" id="WP_387896355.1">
    <property type="nucleotide sequence ID" value="NZ_JBIAPK010000006.1"/>
</dbReference>
<evidence type="ECO:0000256" key="3">
    <source>
        <dbReference type="SAM" id="SignalP"/>
    </source>
</evidence>
<evidence type="ECO:0000313" key="6">
    <source>
        <dbReference type="Proteomes" id="UP001601976"/>
    </source>
</evidence>
<name>A0ABW6RHQ8_9ACTN</name>
<dbReference type="Pfam" id="PF13472">
    <property type="entry name" value="Lipase_GDSL_2"/>
    <property type="match status" value="1"/>
</dbReference>
<reference evidence="5 6" key="1">
    <citation type="submission" date="2024-10" db="EMBL/GenBank/DDBJ databases">
        <title>The Natural Products Discovery Center: Release of the First 8490 Sequenced Strains for Exploring Actinobacteria Biosynthetic Diversity.</title>
        <authorList>
            <person name="Kalkreuter E."/>
            <person name="Kautsar S.A."/>
            <person name="Yang D."/>
            <person name="Bader C.D."/>
            <person name="Teijaro C.N."/>
            <person name="Fluegel L."/>
            <person name="Davis C.M."/>
            <person name="Simpson J.R."/>
            <person name="Lauterbach L."/>
            <person name="Steele A.D."/>
            <person name="Gui C."/>
            <person name="Meng S."/>
            <person name="Li G."/>
            <person name="Viehrig K."/>
            <person name="Ye F."/>
            <person name="Su P."/>
            <person name="Kiefer A.F."/>
            <person name="Nichols A."/>
            <person name="Cepeda A.J."/>
            <person name="Yan W."/>
            <person name="Fan B."/>
            <person name="Jiang Y."/>
            <person name="Adhikari A."/>
            <person name="Zheng C.-J."/>
            <person name="Schuster L."/>
            <person name="Cowan T.M."/>
            <person name="Smanski M.J."/>
            <person name="Chevrette M.G."/>
            <person name="De Carvalho L.P.S."/>
            <person name="Shen B."/>
        </authorList>
    </citation>
    <scope>NUCLEOTIDE SEQUENCE [LARGE SCALE GENOMIC DNA]</scope>
    <source>
        <strain evidence="5 6">NPDC003029</strain>
    </source>
</reference>
<dbReference type="CDD" id="cd01821">
    <property type="entry name" value="Rhamnogalacturan_acetylesterase_like"/>
    <property type="match status" value="1"/>
</dbReference>
<protein>
    <submittedName>
        <fullName evidence="5">Rhamnogalacturonan acetylesterase</fullName>
    </submittedName>
</protein>
<sequence>MISRRRVLAATAAALPLAAAGTPSAAAGAQESRRSRGPHRMRTVFVAGDSTAADKSVSAAPETGWGMALPFFLHEHLKVANHAVNGRSSKSFIDEGRLTPILEAIRPGDFLLIQFGHNDQKREDPTRYTEPWTSYQEHLLRYVAGARARGALPVLLTSVERRRFDAAGTALATHGAYPQAVRALAAEHDVPLLDIAALSLALWQKLGPEPSKKYFHWLAPGESPNYPDGVADNTHFHPPGAIEVARMTARALRSEQVLGAHELRRLSADIPESWLTWHEEP</sequence>
<dbReference type="InterPro" id="IPR036514">
    <property type="entry name" value="SGNH_hydro_sf"/>
</dbReference>
<dbReference type="PANTHER" id="PTHR43695">
    <property type="entry name" value="PUTATIVE (AFU_ORTHOLOGUE AFUA_2G17250)-RELATED"/>
    <property type="match status" value="1"/>
</dbReference>
<feature type="chain" id="PRO_5046480738" evidence="3">
    <location>
        <begin position="26"/>
        <end position="281"/>
    </location>
</feature>
<feature type="domain" description="SGNH hydrolase-type esterase" evidence="4">
    <location>
        <begin position="47"/>
        <end position="238"/>
    </location>
</feature>
<dbReference type="PROSITE" id="PS51318">
    <property type="entry name" value="TAT"/>
    <property type="match status" value="1"/>
</dbReference>
<dbReference type="Gene3D" id="3.40.50.1110">
    <property type="entry name" value="SGNH hydrolase"/>
    <property type="match status" value="1"/>
</dbReference>
<evidence type="ECO:0000313" key="5">
    <source>
        <dbReference type="EMBL" id="MFF3341062.1"/>
    </source>
</evidence>
<dbReference type="Proteomes" id="UP001601976">
    <property type="component" value="Unassembled WGS sequence"/>
</dbReference>
<dbReference type="SUPFAM" id="SSF52266">
    <property type="entry name" value="SGNH hydrolase"/>
    <property type="match status" value="1"/>
</dbReference>
<comment type="similarity">
    <text evidence="1">Belongs to the 'GDSL' lipolytic enzyme family.</text>
</comment>
<accession>A0ABW6RHQ8</accession>
<comment type="caution">
    <text evidence="5">The sequence shown here is derived from an EMBL/GenBank/DDBJ whole genome shotgun (WGS) entry which is preliminary data.</text>
</comment>
<evidence type="ECO:0000259" key="4">
    <source>
        <dbReference type="Pfam" id="PF13472"/>
    </source>
</evidence>
<keyword evidence="2" id="KW-0378">Hydrolase</keyword>
<dbReference type="InterPro" id="IPR037459">
    <property type="entry name" value="RhgT-like"/>
</dbReference>
<keyword evidence="3" id="KW-0732">Signal</keyword>
<keyword evidence="6" id="KW-1185">Reference proteome</keyword>
<proteinExistence type="inferred from homology"/>
<evidence type="ECO:0000256" key="2">
    <source>
        <dbReference type="ARBA" id="ARBA00022801"/>
    </source>
</evidence>
<dbReference type="EMBL" id="JBIAPK010000006">
    <property type="protein sequence ID" value="MFF3341062.1"/>
    <property type="molecule type" value="Genomic_DNA"/>
</dbReference>